<keyword evidence="1" id="KW-0732">Signal</keyword>
<dbReference type="AlphaFoldDB" id="A0A0Q9WUS6"/>
<dbReference type="InterPro" id="IPR010512">
    <property type="entry name" value="DUF1091"/>
</dbReference>
<reference evidence="2 3" key="1">
    <citation type="journal article" date="2007" name="Nature">
        <title>Evolution of genes and genomes on the Drosophila phylogeny.</title>
        <authorList>
            <consortium name="Drosophila 12 Genomes Consortium"/>
            <person name="Clark A.G."/>
            <person name="Eisen M.B."/>
            <person name="Smith D.R."/>
            <person name="Bergman C.M."/>
            <person name="Oliver B."/>
            <person name="Markow T.A."/>
            <person name="Kaufman T.C."/>
            <person name="Kellis M."/>
            <person name="Gelbart W."/>
            <person name="Iyer V.N."/>
            <person name="Pollard D.A."/>
            <person name="Sackton T.B."/>
            <person name="Larracuente A.M."/>
            <person name="Singh N.D."/>
            <person name="Abad J.P."/>
            <person name="Abt D.N."/>
            <person name="Adryan B."/>
            <person name="Aguade M."/>
            <person name="Akashi H."/>
            <person name="Anderson W.W."/>
            <person name="Aquadro C.F."/>
            <person name="Ardell D.H."/>
            <person name="Arguello R."/>
            <person name="Artieri C.G."/>
            <person name="Barbash D.A."/>
            <person name="Barker D."/>
            <person name="Barsanti P."/>
            <person name="Batterham P."/>
            <person name="Batzoglou S."/>
            <person name="Begun D."/>
            <person name="Bhutkar A."/>
            <person name="Blanco E."/>
            <person name="Bosak S.A."/>
            <person name="Bradley R.K."/>
            <person name="Brand A.D."/>
            <person name="Brent M.R."/>
            <person name="Brooks A.N."/>
            <person name="Brown R.H."/>
            <person name="Butlin R.K."/>
            <person name="Caggese C."/>
            <person name="Calvi B.R."/>
            <person name="Bernardo de Carvalho A."/>
            <person name="Caspi A."/>
            <person name="Castrezana S."/>
            <person name="Celniker S.E."/>
            <person name="Chang J.L."/>
            <person name="Chapple C."/>
            <person name="Chatterji S."/>
            <person name="Chinwalla A."/>
            <person name="Civetta A."/>
            <person name="Clifton S.W."/>
            <person name="Comeron J.M."/>
            <person name="Costello J.C."/>
            <person name="Coyne J.A."/>
            <person name="Daub J."/>
            <person name="David R.G."/>
            <person name="Delcher A.L."/>
            <person name="Delehaunty K."/>
            <person name="Do C.B."/>
            <person name="Ebling H."/>
            <person name="Edwards K."/>
            <person name="Eickbush T."/>
            <person name="Evans J.D."/>
            <person name="Filipski A."/>
            <person name="Findeiss S."/>
            <person name="Freyhult E."/>
            <person name="Fulton L."/>
            <person name="Fulton R."/>
            <person name="Garcia A.C."/>
            <person name="Gardiner A."/>
            <person name="Garfield D.A."/>
            <person name="Garvin B.E."/>
            <person name="Gibson G."/>
            <person name="Gilbert D."/>
            <person name="Gnerre S."/>
            <person name="Godfrey J."/>
            <person name="Good R."/>
            <person name="Gotea V."/>
            <person name="Gravely B."/>
            <person name="Greenberg A.J."/>
            <person name="Griffiths-Jones S."/>
            <person name="Gross S."/>
            <person name="Guigo R."/>
            <person name="Gustafson E.A."/>
            <person name="Haerty W."/>
            <person name="Hahn M.W."/>
            <person name="Halligan D.L."/>
            <person name="Halpern A.L."/>
            <person name="Halter G.M."/>
            <person name="Han M.V."/>
            <person name="Heger A."/>
            <person name="Hillier L."/>
            <person name="Hinrichs A.S."/>
            <person name="Holmes I."/>
            <person name="Hoskins R.A."/>
            <person name="Hubisz M.J."/>
            <person name="Hultmark D."/>
            <person name="Huntley M.A."/>
            <person name="Jaffe D.B."/>
            <person name="Jagadeeshan S."/>
            <person name="Jeck W.R."/>
            <person name="Johnson J."/>
            <person name="Jones C.D."/>
            <person name="Jordan W.C."/>
            <person name="Karpen G.H."/>
            <person name="Kataoka E."/>
            <person name="Keightley P.D."/>
            <person name="Kheradpour P."/>
            <person name="Kirkness E.F."/>
            <person name="Koerich L.B."/>
            <person name="Kristiansen K."/>
            <person name="Kudrna D."/>
            <person name="Kulathinal R.J."/>
            <person name="Kumar S."/>
            <person name="Kwok R."/>
            <person name="Lander E."/>
            <person name="Langley C.H."/>
            <person name="Lapoint R."/>
            <person name="Lazzaro B.P."/>
            <person name="Lee S.J."/>
            <person name="Levesque L."/>
            <person name="Li R."/>
            <person name="Lin C.F."/>
            <person name="Lin M.F."/>
            <person name="Lindblad-Toh K."/>
            <person name="Llopart A."/>
            <person name="Long M."/>
            <person name="Low L."/>
            <person name="Lozovsky E."/>
            <person name="Lu J."/>
            <person name="Luo M."/>
            <person name="Machado C.A."/>
            <person name="Makalowski W."/>
            <person name="Marzo M."/>
            <person name="Matsuda M."/>
            <person name="Matzkin L."/>
            <person name="McAllister B."/>
            <person name="McBride C.S."/>
            <person name="McKernan B."/>
            <person name="McKernan K."/>
            <person name="Mendez-Lago M."/>
            <person name="Minx P."/>
            <person name="Mollenhauer M.U."/>
            <person name="Montooth K."/>
            <person name="Mount S.M."/>
            <person name="Mu X."/>
            <person name="Myers E."/>
            <person name="Negre B."/>
            <person name="Newfeld S."/>
            <person name="Nielsen R."/>
            <person name="Noor M.A."/>
            <person name="O'Grady P."/>
            <person name="Pachter L."/>
            <person name="Papaceit M."/>
            <person name="Parisi M.J."/>
            <person name="Parisi M."/>
            <person name="Parts L."/>
            <person name="Pedersen J.S."/>
            <person name="Pesole G."/>
            <person name="Phillippy A.M."/>
            <person name="Ponting C.P."/>
            <person name="Pop M."/>
            <person name="Porcelli D."/>
            <person name="Powell J.R."/>
            <person name="Prohaska S."/>
            <person name="Pruitt K."/>
            <person name="Puig M."/>
            <person name="Quesneville H."/>
            <person name="Ram K.R."/>
            <person name="Rand D."/>
            <person name="Rasmussen M.D."/>
            <person name="Reed L.K."/>
            <person name="Reenan R."/>
            <person name="Reily A."/>
            <person name="Remington K.A."/>
            <person name="Rieger T.T."/>
            <person name="Ritchie M.G."/>
            <person name="Robin C."/>
            <person name="Rogers Y.H."/>
            <person name="Rohde C."/>
            <person name="Rozas J."/>
            <person name="Rubenfield M.J."/>
            <person name="Ruiz A."/>
            <person name="Russo S."/>
            <person name="Salzberg S.L."/>
            <person name="Sanchez-Gracia A."/>
            <person name="Saranga D.J."/>
            <person name="Sato H."/>
            <person name="Schaeffer S.W."/>
            <person name="Schatz M.C."/>
            <person name="Schlenke T."/>
            <person name="Schwartz R."/>
            <person name="Segarra C."/>
            <person name="Singh R.S."/>
            <person name="Sirot L."/>
            <person name="Sirota M."/>
            <person name="Sisneros N.B."/>
            <person name="Smith C.D."/>
            <person name="Smith T.F."/>
            <person name="Spieth J."/>
            <person name="Stage D.E."/>
            <person name="Stark A."/>
            <person name="Stephan W."/>
            <person name="Strausberg R.L."/>
            <person name="Strempel S."/>
            <person name="Sturgill D."/>
            <person name="Sutton G."/>
            <person name="Sutton G.G."/>
            <person name="Tao W."/>
            <person name="Teichmann S."/>
            <person name="Tobari Y.N."/>
            <person name="Tomimura Y."/>
            <person name="Tsolas J.M."/>
            <person name="Valente V.L."/>
            <person name="Venter E."/>
            <person name="Venter J.C."/>
            <person name="Vicario S."/>
            <person name="Vieira F.G."/>
            <person name="Vilella A.J."/>
            <person name="Villasante A."/>
            <person name="Walenz B."/>
            <person name="Wang J."/>
            <person name="Wasserman M."/>
            <person name="Watts T."/>
            <person name="Wilson D."/>
            <person name="Wilson R.K."/>
            <person name="Wing R.A."/>
            <person name="Wolfner M.F."/>
            <person name="Wong A."/>
            <person name="Wong G.K."/>
            <person name="Wu C.I."/>
            <person name="Wu G."/>
            <person name="Yamamoto D."/>
            <person name="Yang H.P."/>
            <person name="Yang S.P."/>
            <person name="Yorke J.A."/>
            <person name="Yoshida K."/>
            <person name="Zdobnov E."/>
            <person name="Zhang P."/>
            <person name="Zhang Y."/>
            <person name="Zimin A.V."/>
            <person name="Baldwin J."/>
            <person name="Abdouelleil A."/>
            <person name="Abdulkadir J."/>
            <person name="Abebe A."/>
            <person name="Abera B."/>
            <person name="Abreu J."/>
            <person name="Acer S.C."/>
            <person name="Aftuck L."/>
            <person name="Alexander A."/>
            <person name="An P."/>
            <person name="Anderson E."/>
            <person name="Anderson S."/>
            <person name="Arachi H."/>
            <person name="Azer M."/>
            <person name="Bachantsang P."/>
            <person name="Barry A."/>
            <person name="Bayul T."/>
            <person name="Berlin A."/>
            <person name="Bessette D."/>
            <person name="Bloom T."/>
            <person name="Blye J."/>
            <person name="Boguslavskiy L."/>
            <person name="Bonnet C."/>
            <person name="Boukhgalter B."/>
            <person name="Bourzgui I."/>
            <person name="Brown A."/>
            <person name="Cahill P."/>
            <person name="Channer S."/>
            <person name="Cheshatsang Y."/>
            <person name="Chuda L."/>
            <person name="Citroen M."/>
            <person name="Collymore A."/>
            <person name="Cooke P."/>
            <person name="Costello M."/>
            <person name="D'Aco K."/>
            <person name="Daza R."/>
            <person name="De Haan G."/>
            <person name="DeGray S."/>
            <person name="DeMaso C."/>
            <person name="Dhargay N."/>
            <person name="Dooley K."/>
            <person name="Dooley E."/>
            <person name="Doricent M."/>
            <person name="Dorje P."/>
            <person name="Dorjee K."/>
            <person name="Dupes A."/>
            <person name="Elong R."/>
            <person name="Falk J."/>
            <person name="Farina A."/>
            <person name="Faro S."/>
            <person name="Ferguson D."/>
            <person name="Fisher S."/>
            <person name="Foley C.D."/>
            <person name="Franke A."/>
            <person name="Friedrich D."/>
            <person name="Gadbois L."/>
            <person name="Gearin G."/>
            <person name="Gearin C.R."/>
            <person name="Giannoukos G."/>
            <person name="Goode T."/>
            <person name="Graham J."/>
            <person name="Grandbois E."/>
            <person name="Grewal S."/>
            <person name="Gyaltsen K."/>
            <person name="Hafez N."/>
            <person name="Hagos B."/>
            <person name="Hall J."/>
            <person name="Henson C."/>
            <person name="Hollinger A."/>
            <person name="Honan T."/>
            <person name="Huard M.D."/>
            <person name="Hughes L."/>
            <person name="Hurhula B."/>
            <person name="Husby M.E."/>
            <person name="Kamat A."/>
            <person name="Kanga B."/>
            <person name="Kashin S."/>
            <person name="Khazanovich D."/>
            <person name="Kisner P."/>
            <person name="Lance K."/>
            <person name="Lara M."/>
            <person name="Lee W."/>
            <person name="Lennon N."/>
            <person name="Letendre F."/>
            <person name="LeVine R."/>
            <person name="Lipovsky A."/>
            <person name="Liu X."/>
            <person name="Liu J."/>
            <person name="Liu S."/>
            <person name="Lokyitsang T."/>
            <person name="Lokyitsang Y."/>
            <person name="Lubonja R."/>
            <person name="Lui A."/>
            <person name="MacDonald P."/>
            <person name="Magnisalis V."/>
            <person name="Maru K."/>
            <person name="Matthews C."/>
            <person name="McCusker W."/>
            <person name="McDonough S."/>
            <person name="Mehta T."/>
            <person name="Meldrim J."/>
            <person name="Meneus L."/>
            <person name="Mihai O."/>
            <person name="Mihalev A."/>
            <person name="Mihova T."/>
            <person name="Mittelman R."/>
            <person name="Mlenga V."/>
            <person name="Montmayeur A."/>
            <person name="Mulrain L."/>
            <person name="Navidi A."/>
            <person name="Naylor J."/>
            <person name="Negash T."/>
            <person name="Nguyen T."/>
            <person name="Nguyen N."/>
            <person name="Nicol R."/>
            <person name="Norbu C."/>
            <person name="Norbu N."/>
            <person name="Novod N."/>
            <person name="O'Neill B."/>
            <person name="Osman S."/>
            <person name="Markiewicz E."/>
            <person name="Oyono O.L."/>
            <person name="Patti C."/>
            <person name="Phunkhang P."/>
            <person name="Pierre F."/>
            <person name="Priest M."/>
            <person name="Raghuraman S."/>
            <person name="Rege F."/>
            <person name="Reyes R."/>
            <person name="Rise C."/>
            <person name="Rogov P."/>
            <person name="Ross K."/>
            <person name="Ryan E."/>
            <person name="Settipalli S."/>
            <person name="Shea T."/>
            <person name="Sherpa N."/>
            <person name="Shi L."/>
            <person name="Shih D."/>
            <person name="Sparrow T."/>
            <person name="Spaulding J."/>
            <person name="Stalker J."/>
            <person name="Stange-Thomann N."/>
            <person name="Stavropoulos S."/>
            <person name="Stone C."/>
            <person name="Strader C."/>
            <person name="Tesfaye S."/>
            <person name="Thomson T."/>
            <person name="Thoulutsang Y."/>
            <person name="Thoulutsang D."/>
            <person name="Topham K."/>
            <person name="Topping I."/>
            <person name="Tsamla T."/>
            <person name="Vassiliev H."/>
            <person name="Vo A."/>
            <person name="Wangchuk T."/>
            <person name="Wangdi T."/>
            <person name="Weiand M."/>
            <person name="Wilkinson J."/>
            <person name="Wilson A."/>
            <person name="Yadav S."/>
            <person name="Young G."/>
            <person name="Yu Q."/>
            <person name="Zembek L."/>
            <person name="Zhong D."/>
            <person name="Zimmer A."/>
            <person name="Zwirko Z."/>
            <person name="Jaffe D.B."/>
            <person name="Alvarez P."/>
            <person name="Brockman W."/>
            <person name="Butler J."/>
            <person name="Chin C."/>
            <person name="Gnerre S."/>
            <person name="Grabherr M."/>
            <person name="Kleber M."/>
            <person name="Mauceli E."/>
            <person name="MacCallum I."/>
        </authorList>
    </citation>
    <scope>NUCLEOTIDE SEQUENCE [LARGE SCALE GENOMIC DNA]</scope>
    <source>
        <strain evidence="3">Tucson 14030-0811.24</strain>
    </source>
</reference>
<dbReference type="eggNOG" id="ENOG502TCX2">
    <property type="taxonomic scope" value="Eukaryota"/>
</dbReference>
<dbReference type="PANTHER" id="PTHR20898">
    <property type="entry name" value="DAEDALUS ON 3-RELATED-RELATED"/>
    <property type="match status" value="1"/>
</dbReference>
<protein>
    <submittedName>
        <fullName evidence="2">Uncharacterized protein</fullName>
    </submittedName>
</protein>
<feature type="signal peptide" evidence="1">
    <location>
        <begin position="1"/>
        <end position="18"/>
    </location>
</feature>
<gene>
    <name evidence="2" type="primary">Dwil\GK13467</name>
    <name evidence="2" type="ORF">Dwil_GK13467</name>
</gene>
<sequence>MRTITLVFGLFAIFVALAIPSNDAVIFKLTNAVCKSYNESWIVINQCRLKALRRDIIAFYFNGTVKHPAYDISVNMQLLKKANGYHPWLVNLDLDCCRFMRKPYNPTAMDAVTFKLTNVVCKSYNESWIVINKCRLKALRRDRIAFYFNGTVKHPTNDVSVHIQMYKRANGYHPWLMKIDLDCCRFMERPYNPTAIVIAKLFLDFSNFNHTCPYVEAVIFKLTNAVCKSYNESWIVINKCRLKALGRDRTAFYFNGTVKHPAYDISVKGQLYKKANVYMPWLLKANIDACRFVEKRYNPTAILVANLFLEFTNFNHSCPYVGSKIIDGFYLRPELLRLPFPTGDYKLTLRWFYDKRLQFDTNVSFQFVENLIDQ</sequence>
<dbReference type="InParanoid" id="A0A0Q9WUS6"/>
<name>A0A0Q9WUS6_DROWI</name>
<proteinExistence type="predicted"/>
<keyword evidence="3" id="KW-1185">Reference proteome</keyword>
<dbReference type="Pfam" id="PF06477">
    <property type="entry name" value="DUF1091"/>
    <property type="match status" value="3"/>
</dbReference>
<dbReference type="Proteomes" id="UP000007798">
    <property type="component" value="Unassembled WGS sequence"/>
</dbReference>
<dbReference type="PANTHER" id="PTHR20898:SF0">
    <property type="entry name" value="DAEDALUS ON 3-RELATED"/>
    <property type="match status" value="1"/>
</dbReference>
<evidence type="ECO:0000256" key="1">
    <source>
        <dbReference type="SAM" id="SignalP"/>
    </source>
</evidence>
<accession>A0A0Q9WUS6</accession>
<evidence type="ECO:0000313" key="2">
    <source>
        <dbReference type="EMBL" id="KRF99903.1"/>
    </source>
</evidence>
<organism evidence="2 3">
    <name type="scientific">Drosophila willistoni</name>
    <name type="common">Fruit fly</name>
    <dbReference type="NCBI Taxonomy" id="7260"/>
    <lineage>
        <taxon>Eukaryota</taxon>
        <taxon>Metazoa</taxon>
        <taxon>Ecdysozoa</taxon>
        <taxon>Arthropoda</taxon>
        <taxon>Hexapoda</taxon>
        <taxon>Insecta</taxon>
        <taxon>Pterygota</taxon>
        <taxon>Neoptera</taxon>
        <taxon>Endopterygota</taxon>
        <taxon>Diptera</taxon>
        <taxon>Brachycera</taxon>
        <taxon>Muscomorpha</taxon>
        <taxon>Ephydroidea</taxon>
        <taxon>Drosophilidae</taxon>
        <taxon>Drosophila</taxon>
        <taxon>Sophophora</taxon>
    </lineage>
</organism>
<evidence type="ECO:0000313" key="3">
    <source>
        <dbReference type="Proteomes" id="UP000007798"/>
    </source>
</evidence>
<dbReference type="SMART" id="SM00697">
    <property type="entry name" value="DM8"/>
    <property type="match status" value="2"/>
</dbReference>
<feature type="chain" id="PRO_5006387152" evidence="1">
    <location>
        <begin position="19"/>
        <end position="374"/>
    </location>
</feature>
<dbReference type="EMBL" id="CH964272">
    <property type="protein sequence ID" value="KRF99903.1"/>
    <property type="molecule type" value="Genomic_DNA"/>
</dbReference>
<dbReference type="OrthoDB" id="7727171at2759"/>